<dbReference type="Proteomes" id="UP000736787">
    <property type="component" value="Unassembled WGS sequence"/>
</dbReference>
<organism evidence="1 2">
    <name type="scientific">Phytophthora cactorum</name>
    <dbReference type="NCBI Taxonomy" id="29920"/>
    <lineage>
        <taxon>Eukaryota</taxon>
        <taxon>Sar</taxon>
        <taxon>Stramenopiles</taxon>
        <taxon>Oomycota</taxon>
        <taxon>Peronosporomycetes</taxon>
        <taxon>Peronosporales</taxon>
        <taxon>Peronosporaceae</taxon>
        <taxon>Phytophthora</taxon>
    </lineage>
</organism>
<comment type="caution">
    <text evidence="1">The sequence shown here is derived from an EMBL/GenBank/DDBJ whole genome shotgun (WGS) entry which is preliminary data.</text>
</comment>
<reference evidence="1" key="1">
    <citation type="submission" date="2018-10" db="EMBL/GenBank/DDBJ databases">
        <title>Effector identification in a new, highly contiguous assembly of the strawberry crown rot pathogen Phytophthora cactorum.</title>
        <authorList>
            <person name="Armitage A.D."/>
            <person name="Nellist C.F."/>
            <person name="Bates H."/>
            <person name="Vickerstaff R.J."/>
            <person name="Harrison R.J."/>
        </authorList>
    </citation>
    <scope>NUCLEOTIDE SEQUENCE</scope>
    <source>
        <strain evidence="1">4040</strain>
    </source>
</reference>
<proteinExistence type="predicted"/>
<dbReference type="EMBL" id="RCMK01000784">
    <property type="protein sequence ID" value="KAG2912535.1"/>
    <property type="molecule type" value="Genomic_DNA"/>
</dbReference>
<protein>
    <submittedName>
        <fullName evidence="1">Uncharacterized protein</fullName>
    </submittedName>
</protein>
<evidence type="ECO:0000313" key="1">
    <source>
        <dbReference type="EMBL" id="KAG2912535.1"/>
    </source>
</evidence>
<sequence length="148" mass="17736">MGLHNFKTIGSFDITRMAPLWTGRRRRCQTRRKYKAMITRNRRERANAAKVRIGVKGKEEHEAIAEALQEGIATVEWQGSRFQMCQRHLLRRQRRGQCTLSLWKCPQSQAVWRMLKATPEWLTQQLDDSDNEKWDKAYTVYHYREERL</sequence>
<dbReference type="AlphaFoldDB" id="A0A8T1BYJ9"/>
<name>A0A8T1BYJ9_9STRA</name>
<evidence type="ECO:0000313" key="2">
    <source>
        <dbReference type="Proteomes" id="UP000736787"/>
    </source>
</evidence>
<gene>
    <name evidence="1" type="ORF">PC117_g18868</name>
</gene>
<accession>A0A8T1BYJ9</accession>